<dbReference type="RefSeq" id="WP_167488963.1">
    <property type="nucleotide sequence ID" value="NZ_CP046173.1"/>
</dbReference>
<protein>
    <submittedName>
        <fullName evidence="2">DUF853 family protein</fullName>
    </submittedName>
</protein>
<accession>A0A6G9Z830</accession>
<feature type="domain" description="AAA+ ATPase" evidence="1">
    <location>
        <begin position="56"/>
        <end position="307"/>
    </location>
</feature>
<dbReference type="PANTHER" id="PTHR30121:SF6">
    <property type="entry name" value="SLR6007 PROTEIN"/>
    <property type="match status" value="1"/>
</dbReference>
<proteinExistence type="predicted"/>
<dbReference type="InterPro" id="IPR003593">
    <property type="entry name" value="AAA+_ATPase"/>
</dbReference>
<dbReference type="InterPro" id="IPR002789">
    <property type="entry name" value="HerA_central"/>
</dbReference>
<dbReference type="InterPro" id="IPR008900">
    <property type="entry name" value="Zot_N"/>
</dbReference>
<organism evidence="2 3">
    <name type="scientific">Nocardia terpenica</name>
    <dbReference type="NCBI Taxonomy" id="455432"/>
    <lineage>
        <taxon>Bacteria</taxon>
        <taxon>Bacillati</taxon>
        <taxon>Actinomycetota</taxon>
        <taxon>Actinomycetes</taxon>
        <taxon>Mycobacteriales</taxon>
        <taxon>Nocardiaceae</taxon>
        <taxon>Nocardia</taxon>
    </lineage>
</organism>
<dbReference type="Pfam" id="PF05707">
    <property type="entry name" value="Zot"/>
    <property type="match status" value="1"/>
</dbReference>
<dbReference type="InterPro" id="IPR027417">
    <property type="entry name" value="P-loop_NTPase"/>
</dbReference>
<dbReference type="Pfam" id="PF01935">
    <property type="entry name" value="DUF87"/>
    <property type="match status" value="1"/>
</dbReference>
<dbReference type="AlphaFoldDB" id="A0A6G9Z830"/>
<feature type="domain" description="AAA+ ATPase" evidence="1">
    <location>
        <begin position="636"/>
        <end position="954"/>
    </location>
</feature>
<name>A0A6G9Z830_9NOCA</name>
<dbReference type="InterPro" id="IPR051162">
    <property type="entry name" value="T4SS_component"/>
</dbReference>
<dbReference type="SMART" id="SM00382">
    <property type="entry name" value="AAA"/>
    <property type="match status" value="2"/>
</dbReference>
<reference evidence="2 3" key="1">
    <citation type="journal article" date="2019" name="ACS Chem. Biol.">
        <title>Identification and Mobilization of a Cryptic Antibiotic Biosynthesis Gene Locus from a Human-Pathogenic Nocardia Isolate.</title>
        <authorList>
            <person name="Herisse M."/>
            <person name="Ishida K."/>
            <person name="Porter J.L."/>
            <person name="Howden B."/>
            <person name="Hertweck C."/>
            <person name="Stinear T.P."/>
            <person name="Pidot S.J."/>
        </authorList>
    </citation>
    <scope>NUCLEOTIDE SEQUENCE [LARGE SCALE GENOMIC DNA]</scope>
    <source>
        <strain evidence="2 3">AUSMDU00012715</strain>
    </source>
</reference>
<evidence type="ECO:0000313" key="3">
    <source>
        <dbReference type="Proteomes" id="UP000500953"/>
    </source>
</evidence>
<sequence length="1021" mass="111666">MIEAEYHALASIQFSSVLGPDEVWSPMHYHVDGLHSRAAQVITNAVQGAKARPHSTPTGLVLSGDAGVGKTHMLGWLRNYVQQEGGYFFMPKLLDGQSFWTGAVHGIVTHLLDSDGGQLGRILDALIERTGCGAELRMRLRGRIPSGRGDLDEFIDRMAEFDAAVTFECRDTLRALILFQANAAQQREIGYSFLTMPDGIDNDDRAAWGFRSHARDPQLTFNDMLRLFALTGPTVLAIDQIDSVIARSGQTDDTALANRLADGLVRMREETRRTLVVASCIPGSWELITTRAVNSVADRFIRLELSTAMPSAAVATAIVERHLGTLYGEAGFEPSYPTWPVLPKAFDDPEVTNFSPRRLLQLVEEHVRQCLAENVVRELTHFGKPSADSARPIALPTATELARWDDEFAELRAGTEVVKPLDPEYEDDRMLSLLDAALRCYALEQGSRGNVFTVDPRTKVRPALHGRLRRTLDETTEDEEHWSFRAISHSHHSAVLSRLRSACLEAEIQPGSAKRHLVILRNAPFSRGAKTIAAIADMEAAQGIALPIAAEDLRTFGALEAMLADSRTTPGFGDWLEARQPATRSALLSRVLGDSTATIATTRAAVLATDMDTPPSILLGRNIESGADFRILLAQLRKHTTLFAASGSGKTVFLKRLVESAALEGISSIVIDINNDLAQLGDRWPSPPDMWGRHNTDRADRYFTDTEVLVWTPRRETGRPLALNPLPDFDGVRDDRDEFRTAVEASVAGLILRSGLSGRKRATGNAVLIEALTYFADRGGNDLSEFVALLGNLPDGSSTIRNSARLAQEMADQLHAAMINDPIFGGAGTRLDPGTLLTPSSGKRARISVISSIGLATPEQRETFVSQLELALFAWIKRNPATDWPIGGLLVLDEAQNFAPSRAKKQSTDSTLTLATQARKYGLGLIFATQAPKALHSMVTGNAATQFIGRLNAPVHIQAAEELARSKGSQLDDISRLPAGRFYGATECTGFSKITTPMCLSHHRDPLTEEEVLSRARREPR</sequence>
<evidence type="ECO:0000259" key="1">
    <source>
        <dbReference type="SMART" id="SM00382"/>
    </source>
</evidence>
<dbReference type="Gene3D" id="3.40.50.300">
    <property type="entry name" value="P-loop containing nucleotide triphosphate hydrolases"/>
    <property type="match status" value="2"/>
</dbReference>
<dbReference type="EMBL" id="CP046173">
    <property type="protein sequence ID" value="QIS21678.1"/>
    <property type="molecule type" value="Genomic_DNA"/>
</dbReference>
<gene>
    <name evidence="2" type="ORF">F6W96_28400</name>
</gene>
<dbReference type="PANTHER" id="PTHR30121">
    <property type="entry name" value="UNCHARACTERIZED PROTEIN YJGR-RELATED"/>
    <property type="match status" value="1"/>
</dbReference>
<evidence type="ECO:0000313" key="2">
    <source>
        <dbReference type="EMBL" id="QIS21678.1"/>
    </source>
</evidence>
<dbReference type="SUPFAM" id="SSF52540">
    <property type="entry name" value="P-loop containing nucleoside triphosphate hydrolases"/>
    <property type="match status" value="2"/>
</dbReference>
<dbReference type="Proteomes" id="UP000500953">
    <property type="component" value="Chromosome"/>
</dbReference>